<protein>
    <submittedName>
        <fullName evidence="1">Putative virion structural protein</fullName>
    </submittedName>
</protein>
<sequence>MNDMLPAMDVTNVDLLTKDLGEPWINFSQAITPENAELIQKVYTLLVLADEENVLVSSIANILSDDDSAVIEQKAVILELLLNNIIEQLVKFGITVDLEYVEANKLHVLYQITDVIYLLNGYEDLQGLSEILEMRDLPPKDRFIELFRKMYDHDTMDPIIDDLNYLILECSEYLMETLRISLIVADAVPETPDFIKLRIKTNVGFLNGTVAAKHVRNNGQLGMGFLTLLSFYRMELEQAMATSPEHYIKELFGFALISELSNDQFWDQIKQVIEENVEEVQLLYRSEQLAEQIKLPEGENHDIENRLS</sequence>
<keyword evidence="2" id="KW-1185">Reference proteome</keyword>
<organism evidence="1 2">
    <name type="scientific">Vibrio phage Aphrodite1</name>
    <dbReference type="NCBI Taxonomy" id="2070057"/>
    <lineage>
        <taxon>Viruses</taxon>
        <taxon>Duplodnaviria</taxon>
        <taxon>Heunggongvirae</taxon>
        <taxon>Uroviricota</taxon>
        <taxon>Caudoviricetes</taxon>
        <taxon>Chimalliviridae</taxon>
        <taxon>Gorgonvirinae</taxon>
        <taxon>Aphroditevirus</taxon>
        <taxon>Aphroditevirus aphrodite1</taxon>
    </lineage>
</organism>
<accession>A0A2I7QHW6</accession>
<gene>
    <name evidence="1" type="ORF">Aphrodite1_0114</name>
</gene>
<dbReference type="OrthoDB" id="8036at10239"/>
<evidence type="ECO:0000313" key="2">
    <source>
        <dbReference type="Proteomes" id="UP000240536"/>
    </source>
</evidence>
<dbReference type="EMBL" id="MG720308">
    <property type="protein sequence ID" value="AUR80990.1"/>
    <property type="molecule type" value="Genomic_DNA"/>
</dbReference>
<proteinExistence type="predicted"/>
<evidence type="ECO:0000313" key="1">
    <source>
        <dbReference type="EMBL" id="AUR80990.1"/>
    </source>
</evidence>
<dbReference type="Proteomes" id="UP000240536">
    <property type="component" value="Segment"/>
</dbReference>
<reference evidence="2" key="1">
    <citation type="submission" date="2017-12" db="EMBL/GenBank/DDBJ databases">
        <title>Phage resistance in Vibrio sp. unravels a complex metabolic adaptation strategy.</title>
        <authorList>
            <person name="Skliros D."/>
            <person name="Kalatzis P.G."/>
            <person name="Katharios P."/>
            <person name="Flemetakis E."/>
        </authorList>
    </citation>
    <scope>NUCLEOTIDE SEQUENCE [LARGE SCALE GENOMIC DNA]</scope>
</reference>
<name>A0A2I7QHW6_9CAUD</name>